<evidence type="ECO:0000313" key="12">
    <source>
        <dbReference type="EMBL" id="KAJ5152141.1"/>
    </source>
</evidence>
<name>A0A9W9HMB8_9EURO</name>
<evidence type="ECO:0000256" key="11">
    <source>
        <dbReference type="ARBA" id="ARBA00081365"/>
    </source>
</evidence>
<dbReference type="SUPFAM" id="SSF81406">
    <property type="entry name" value="Mitochondrial cytochrome c oxidase subunit IV"/>
    <property type="match status" value="1"/>
</dbReference>
<evidence type="ECO:0000256" key="4">
    <source>
        <dbReference type="ARBA" id="ARBA00022692"/>
    </source>
</evidence>
<dbReference type="OrthoDB" id="186013at2759"/>
<evidence type="ECO:0000256" key="1">
    <source>
        <dbReference type="ARBA" id="ARBA00004434"/>
    </source>
</evidence>
<evidence type="ECO:0000256" key="3">
    <source>
        <dbReference type="ARBA" id="ARBA00008135"/>
    </source>
</evidence>
<dbReference type="InterPro" id="IPR004203">
    <property type="entry name" value="Cyt_c_oxidase_su4_fam"/>
</dbReference>
<evidence type="ECO:0000256" key="2">
    <source>
        <dbReference type="ARBA" id="ARBA00004673"/>
    </source>
</evidence>
<keyword evidence="9" id="KW-0496">Mitochondrion</keyword>
<evidence type="ECO:0000256" key="6">
    <source>
        <dbReference type="ARBA" id="ARBA00022946"/>
    </source>
</evidence>
<dbReference type="GO" id="GO:0045277">
    <property type="term" value="C:respiratory chain complex IV"/>
    <property type="evidence" value="ECO:0007669"/>
    <property type="project" value="InterPro"/>
</dbReference>
<comment type="caution">
    <text evidence="12">The sequence shown here is derived from an EMBL/GenBank/DDBJ whole genome shotgun (WGS) entry which is preliminary data.</text>
</comment>
<dbReference type="FunFam" id="1.10.442.10:FF:000002">
    <property type="entry name" value="Cytochrome c oxidase subunit V"/>
    <property type="match status" value="1"/>
</dbReference>
<evidence type="ECO:0000256" key="5">
    <source>
        <dbReference type="ARBA" id="ARBA00022792"/>
    </source>
</evidence>
<reference evidence="12" key="1">
    <citation type="submission" date="2022-11" db="EMBL/GenBank/DDBJ databases">
        <authorList>
            <person name="Petersen C."/>
        </authorList>
    </citation>
    <scope>NUCLEOTIDE SEQUENCE</scope>
    <source>
        <strain evidence="12">IBT 21917</strain>
    </source>
</reference>
<dbReference type="GO" id="GO:0005743">
    <property type="term" value="C:mitochondrial inner membrane"/>
    <property type="evidence" value="ECO:0007669"/>
    <property type="project" value="UniProtKB-SubCell"/>
</dbReference>
<evidence type="ECO:0000256" key="9">
    <source>
        <dbReference type="ARBA" id="ARBA00023128"/>
    </source>
</evidence>
<dbReference type="EMBL" id="JAPQKO010000008">
    <property type="protein sequence ID" value="KAJ5152141.1"/>
    <property type="molecule type" value="Genomic_DNA"/>
</dbReference>
<keyword evidence="6" id="KW-0809">Transit peptide</keyword>
<keyword evidence="7" id="KW-1133">Transmembrane helix</keyword>
<comment type="similarity">
    <text evidence="3">Belongs to the cytochrome c oxidase IV family.</text>
</comment>
<dbReference type="AlphaFoldDB" id="A0A9W9HMB8"/>
<comment type="subcellular location">
    <subcellularLocation>
        <location evidence="1">Mitochondrion inner membrane</location>
        <topology evidence="1">Single-pass membrane protein</topology>
    </subcellularLocation>
</comment>
<dbReference type="Pfam" id="PF02936">
    <property type="entry name" value="COX4"/>
    <property type="match status" value="1"/>
</dbReference>
<keyword evidence="10" id="KW-0472">Membrane</keyword>
<comment type="pathway">
    <text evidence="2">Energy metabolism; oxidative phosphorylation.</text>
</comment>
<dbReference type="Proteomes" id="UP001146351">
    <property type="component" value="Unassembled WGS sequence"/>
</dbReference>
<keyword evidence="5" id="KW-0999">Mitochondrion inner membrane</keyword>
<dbReference type="PANTHER" id="PTHR10707">
    <property type="entry name" value="CYTOCHROME C OXIDASE SUBUNIT IV"/>
    <property type="match status" value="1"/>
</dbReference>
<dbReference type="GO" id="GO:0016491">
    <property type="term" value="F:oxidoreductase activity"/>
    <property type="evidence" value="ECO:0007669"/>
    <property type="project" value="UniProtKB-KW"/>
</dbReference>
<gene>
    <name evidence="12" type="ORF">N7492_010436</name>
</gene>
<keyword evidence="13" id="KW-1185">Reference proteome</keyword>
<protein>
    <recommendedName>
        <fullName evidence="11">Cytochrome c oxidase polypeptide V</fullName>
    </recommendedName>
</protein>
<sequence>MFLRSIARAVPRSPAAIRAGPIASLNGLQTRAASDHAIANPTLASIEKRWEGMPPQEQAELWMQLRDRMKVDWHQMTLQEKKAAYWIAFGPHGPRAQAPKGEGWKIFFKVAQLTAVSVALFYFVHAFAGKQPKTMSKEWQEASNEYAKAEKMNPIHGISKEGYEGPGFVQSPPPRSHRWASRPIWGEQDAELSDPDEAGIPGLRILSYGLDAAAPRLEVHTTWLVSLMEDRTPARHRSASAHLIFFLSV</sequence>
<dbReference type="Gene3D" id="1.10.442.10">
    <property type="entry name" value="Cytochrome c oxidase subunit IV"/>
    <property type="match status" value="1"/>
</dbReference>
<dbReference type="PANTHER" id="PTHR10707:SF10">
    <property type="entry name" value="CYTOCHROME C OXIDASE SUBUNIT 4"/>
    <property type="match status" value="1"/>
</dbReference>
<dbReference type="InterPro" id="IPR036639">
    <property type="entry name" value="Cyt_c_oxidase_su4_sf"/>
</dbReference>
<accession>A0A9W9HMB8</accession>
<evidence type="ECO:0000256" key="7">
    <source>
        <dbReference type="ARBA" id="ARBA00022989"/>
    </source>
</evidence>
<dbReference type="GO" id="GO:0006123">
    <property type="term" value="P:mitochondrial electron transport, cytochrome c to oxygen"/>
    <property type="evidence" value="ECO:0007669"/>
    <property type="project" value="InterPro"/>
</dbReference>
<evidence type="ECO:0000313" key="13">
    <source>
        <dbReference type="Proteomes" id="UP001146351"/>
    </source>
</evidence>
<proteinExistence type="inferred from homology"/>
<organism evidence="12 13">
    <name type="scientific">Penicillium capsulatum</name>
    <dbReference type="NCBI Taxonomy" id="69766"/>
    <lineage>
        <taxon>Eukaryota</taxon>
        <taxon>Fungi</taxon>
        <taxon>Dikarya</taxon>
        <taxon>Ascomycota</taxon>
        <taxon>Pezizomycotina</taxon>
        <taxon>Eurotiomycetes</taxon>
        <taxon>Eurotiomycetidae</taxon>
        <taxon>Eurotiales</taxon>
        <taxon>Aspergillaceae</taxon>
        <taxon>Penicillium</taxon>
    </lineage>
</organism>
<reference evidence="12" key="2">
    <citation type="journal article" date="2023" name="IMA Fungus">
        <title>Comparative genomic study of the Penicillium genus elucidates a diverse pangenome and 15 lateral gene transfer events.</title>
        <authorList>
            <person name="Petersen C."/>
            <person name="Sorensen T."/>
            <person name="Nielsen M.R."/>
            <person name="Sondergaard T.E."/>
            <person name="Sorensen J.L."/>
            <person name="Fitzpatrick D.A."/>
            <person name="Frisvad J.C."/>
            <person name="Nielsen K.L."/>
        </authorList>
    </citation>
    <scope>NUCLEOTIDE SEQUENCE</scope>
    <source>
        <strain evidence="12">IBT 21917</strain>
    </source>
</reference>
<evidence type="ECO:0000256" key="10">
    <source>
        <dbReference type="ARBA" id="ARBA00023136"/>
    </source>
</evidence>
<dbReference type="CDD" id="cd00922">
    <property type="entry name" value="Cyt_c_Oxidase_IV"/>
    <property type="match status" value="1"/>
</dbReference>
<keyword evidence="4" id="KW-0812">Transmembrane</keyword>
<keyword evidence="8" id="KW-0560">Oxidoreductase</keyword>
<evidence type="ECO:0000256" key="8">
    <source>
        <dbReference type="ARBA" id="ARBA00023002"/>
    </source>
</evidence>